<evidence type="ECO:0000313" key="3">
    <source>
        <dbReference type="Proteomes" id="UP001178507"/>
    </source>
</evidence>
<name>A0AA36NCQ9_9DINO</name>
<keyword evidence="3" id="KW-1185">Reference proteome</keyword>
<proteinExistence type="predicted"/>
<protein>
    <submittedName>
        <fullName evidence="2">Uncharacterized protein</fullName>
    </submittedName>
</protein>
<dbReference type="AlphaFoldDB" id="A0AA36NCQ9"/>
<accession>A0AA36NCQ9</accession>
<dbReference type="Proteomes" id="UP001178507">
    <property type="component" value="Unassembled WGS sequence"/>
</dbReference>
<feature type="signal peptide" evidence="1">
    <location>
        <begin position="1"/>
        <end position="19"/>
    </location>
</feature>
<reference evidence="2" key="1">
    <citation type="submission" date="2023-08" db="EMBL/GenBank/DDBJ databases">
        <authorList>
            <person name="Chen Y."/>
            <person name="Shah S."/>
            <person name="Dougan E. K."/>
            <person name="Thang M."/>
            <person name="Chan C."/>
        </authorList>
    </citation>
    <scope>NUCLEOTIDE SEQUENCE</scope>
</reference>
<keyword evidence="1" id="KW-0732">Signal</keyword>
<dbReference type="EMBL" id="CAUJNA010003450">
    <property type="protein sequence ID" value="CAJ1402352.1"/>
    <property type="molecule type" value="Genomic_DNA"/>
</dbReference>
<gene>
    <name evidence="2" type="ORF">EVOR1521_LOCUS25265</name>
</gene>
<evidence type="ECO:0000313" key="2">
    <source>
        <dbReference type="EMBL" id="CAJ1402352.1"/>
    </source>
</evidence>
<feature type="chain" id="PRO_5041418408" evidence="1">
    <location>
        <begin position="20"/>
        <end position="802"/>
    </location>
</feature>
<sequence length="802" mass="90438">MRCLVVARLLGALAGSLKPSPVGTSSGAATAAPQEFWTWLMEVGVLNESYVSWINCQGHPWDRFRALLVSHLEEGGWNYGEPEAWVSAPGHWTLIKEAEMIVELWRQRDLKIQVENISLAEHMAMPKRAATRAPSGVVRGDTVAWIIADHLHHMKNPGLRSESFAGSCLQGVLAALGVFARALHVLGKSEIWTAGSEDGFLLWRVEMGFLVAGMLLGEGLSLFDLTAAPGWPGLNTRFFEQLLHQPAEGDGGELNLPKETAVLGLPRRVGDPIPEKMPTAERYHAATDPAGATSWGKSLAAQMAARGQVLRLATEVLPPGHPFPWKELGLPYRVPDREQARRLFLPGWRRKIRMLAILAYHGALDLEIPELLLHLFARWFHARFVLSGANTQHICRNTEGSRTLATLCPERPEARHFKRPFEGPSWKRKWGRAKMSGKRRHLLEGRGTIHPNDPRLQFRSRSAAKNPDLITVSGWIDAIHLTQRFPGVPLVMYFGPPVMLVVAEDVLEGNRALVDVFWQRVRGLTKKAVLGQMFIAAESLFRAEQFFWQTGVEVPFLRPMSTWVNASYTPKNRRHAGAEVLVHNRGRLKYETAFLESLQLMAGINFPYTIVPQGGRIIPFREMASFHAVVIVPWSPELCMLRHLFKMWMPLLVPEPSLLRNLVHVANMRLLPYPYNAFDPHSNRAYVESIHPFDPFLDTAKPPADVRGVKARAYWAEYSEYLLLPELLRFASSADLLARLNAMEGHKVSQRMRAAYRNDMQEMMSFWQELLPVMLTKRQVWTDGFKLFAFASAHESIEGCVI</sequence>
<evidence type="ECO:0000256" key="1">
    <source>
        <dbReference type="SAM" id="SignalP"/>
    </source>
</evidence>
<organism evidence="2 3">
    <name type="scientific">Effrenium voratum</name>
    <dbReference type="NCBI Taxonomy" id="2562239"/>
    <lineage>
        <taxon>Eukaryota</taxon>
        <taxon>Sar</taxon>
        <taxon>Alveolata</taxon>
        <taxon>Dinophyceae</taxon>
        <taxon>Suessiales</taxon>
        <taxon>Symbiodiniaceae</taxon>
        <taxon>Effrenium</taxon>
    </lineage>
</organism>
<comment type="caution">
    <text evidence="2">The sequence shown here is derived from an EMBL/GenBank/DDBJ whole genome shotgun (WGS) entry which is preliminary data.</text>
</comment>